<dbReference type="NCBIfam" id="TIGR02595">
    <property type="entry name" value="PEP_CTERM"/>
    <property type="match status" value="1"/>
</dbReference>
<name>A0A840BQI4_9RHOO</name>
<dbReference type="AlphaFoldDB" id="A0A840BQI4"/>
<feature type="chain" id="PRO_5032871637" description="Ice-binding protein C-terminal domain-containing protein" evidence="1">
    <location>
        <begin position="21"/>
        <end position="173"/>
    </location>
</feature>
<keyword evidence="1" id="KW-0732">Signal</keyword>
<evidence type="ECO:0000256" key="1">
    <source>
        <dbReference type="SAM" id="SignalP"/>
    </source>
</evidence>
<dbReference type="RefSeq" id="WP_183635660.1">
    <property type="nucleotide sequence ID" value="NZ_BAABLE010000005.1"/>
</dbReference>
<evidence type="ECO:0000313" key="4">
    <source>
        <dbReference type="Proteomes" id="UP000561045"/>
    </source>
</evidence>
<evidence type="ECO:0000259" key="2">
    <source>
        <dbReference type="Pfam" id="PF07589"/>
    </source>
</evidence>
<protein>
    <recommendedName>
        <fullName evidence="2">Ice-binding protein C-terminal domain-containing protein</fullName>
    </recommendedName>
</protein>
<comment type="caution">
    <text evidence="3">The sequence shown here is derived from an EMBL/GenBank/DDBJ whole genome shotgun (WGS) entry which is preliminary data.</text>
</comment>
<dbReference type="InterPro" id="IPR013424">
    <property type="entry name" value="Ice-binding_C"/>
</dbReference>
<gene>
    <name evidence="3" type="ORF">GGR36_003075</name>
</gene>
<dbReference type="Pfam" id="PF07589">
    <property type="entry name" value="PEP-CTERM"/>
    <property type="match status" value="1"/>
</dbReference>
<proteinExistence type="predicted"/>
<evidence type="ECO:0000313" key="3">
    <source>
        <dbReference type="EMBL" id="MBB4013729.1"/>
    </source>
</evidence>
<organism evidence="3 4">
    <name type="scientific">Niveibacterium umoris</name>
    <dbReference type="NCBI Taxonomy" id="1193620"/>
    <lineage>
        <taxon>Bacteria</taxon>
        <taxon>Pseudomonadati</taxon>
        <taxon>Pseudomonadota</taxon>
        <taxon>Betaproteobacteria</taxon>
        <taxon>Rhodocyclales</taxon>
        <taxon>Rhodocyclaceae</taxon>
        <taxon>Niveibacterium</taxon>
    </lineage>
</organism>
<keyword evidence="4" id="KW-1185">Reference proteome</keyword>
<dbReference type="Proteomes" id="UP000561045">
    <property type="component" value="Unassembled WGS sequence"/>
</dbReference>
<feature type="signal peptide" evidence="1">
    <location>
        <begin position="1"/>
        <end position="20"/>
    </location>
</feature>
<reference evidence="3 4" key="1">
    <citation type="submission" date="2020-08" db="EMBL/GenBank/DDBJ databases">
        <title>Genomic Encyclopedia of Type Strains, Phase IV (KMG-IV): sequencing the most valuable type-strain genomes for metagenomic binning, comparative biology and taxonomic classification.</title>
        <authorList>
            <person name="Goeker M."/>
        </authorList>
    </citation>
    <scope>NUCLEOTIDE SEQUENCE [LARGE SCALE GENOMIC DNA]</scope>
    <source>
        <strain evidence="3 4">DSM 106739</strain>
    </source>
</reference>
<dbReference type="EMBL" id="JACIET010000002">
    <property type="protein sequence ID" value="MBB4013729.1"/>
    <property type="molecule type" value="Genomic_DNA"/>
</dbReference>
<sequence length="173" mass="17810">MIRTLTLAGLIALLPATSFAAPITSADGWQTFYFGDTGSSWLDAPAFDDTALPSHFELTLDHAALLQVTDGGFAGDRFDVQVNGKHLGFTSTVAAGTDDLGLDFDAAYASTTHSHGSWLLAAGSYTITGTAADSAFGAGIGALRVAEVPEPSSLAMLLGGLGLLGATRFARKR</sequence>
<feature type="domain" description="Ice-binding protein C-terminal" evidence="2">
    <location>
        <begin position="148"/>
        <end position="172"/>
    </location>
</feature>
<accession>A0A840BQI4</accession>